<protein>
    <submittedName>
        <fullName evidence="1">Uncharacterized protein</fullName>
    </submittedName>
</protein>
<dbReference type="EMBL" id="JASSZA010000015">
    <property type="protein sequence ID" value="KAK2093367.1"/>
    <property type="molecule type" value="Genomic_DNA"/>
</dbReference>
<sequence length="104" mass="12110">ECPRHEIQKCKVLLGTLIRRARFEKEMCSDMKERLLLLSLRQRGPRSLWEKDAMEPQGQSVVPLTDPGDTEIVDSHEAKGQYFAEWTQFSLSWSERAHYETLCG</sequence>
<evidence type="ECO:0000313" key="2">
    <source>
        <dbReference type="Proteomes" id="UP001266305"/>
    </source>
</evidence>
<feature type="non-terminal residue" evidence="1">
    <location>
        <position position="1"/>
    </location>
</feature>
<comment type="caution">
    <text evidence="1">The sequence shown here is derived from an EMBL/GenBank/DDBJ whole genome shotgun (WGS) entry which is preliminary data.</text>
</comment>
<accession>A0ABQ9UAJ4</accession>
<keyword evidence="2" id="KW-1185">Reference proteome</keyword>
<evidence type="ECO:0000313" key="1">
    <source>
        <dbReference type="EMBL" id="KAK2093367.1"/>
    </source>
</evidence>
<gene>
    <name evidence="1" type="ORF">P7K49_029896</name>
</gene>
<organism evidence="1 2">
    <name type="scientific">Saguinus oedipus</name>
    <name type="common">Cotton-top tamarin</name>
    <name type="synonym">Oedipomidas oedipus</name>
    <dbReference type="NCBI Taxonomy" id="9490"/>
    <lineage>
        <taxon>Eukaryota</taxon>
        <taxon>Metazoa</taxon>
        <taxon>Chordata</taxon>
        <taxon>Craniata</taxon>
        <taxon>Vertebrata</taxon>
        <taxon>Euteleostomi</taxon>
        <taxon>Mammalia</taxon>
        <taxon>Eutheria</taxon>
        <taxon>Euarchontoglires</taxon>
        <taxon>Primates</taxon>
        <taxon>Haplorrhini</taxon>
        <taxon>Platyrrhini</taxon>
        <taxon>Cebidae</taxon>
        <taxon>Callitrichinae</taxon>
        <taxon>Saguinus</taxon>
    </lineage>
</organism>
<dbReference type="Proteomes" id="UP001266305">
    <property type="component" value="Unassembled WGS sequence"/>
</dbReference>
<proteinExistence type="predicted"/>
<reference evidence="1 2" key="1">
    <citation type="submission" date="2023-05" db="EMBL/GenBank/DDBJ databases">
        <title>B98-5 Cell Line De Novo Hybrid Assembly: An Optical Mapping Approach.</title>
        <authorList>
            <person name="Kananen K."/>
            <person name="Auerbach J.A."/>
            <person name="Kautto E."/>
            <person name="Blachly J.S."/>
        </authorList>
    </citation>
    <scope>NUCLEOTIDE SEQUENCE [LARGE SCALE GENOMIC DNA]</scope>
    <source>
        <strain evidence="1">B95-8</strain>
        <tissue evidence="1">Cell line</tissue>
    </source>
</reference>
<name>A0ABQ9UAJ4_SAGOE</name>